<organism evidence="1 2">
    <name type="scientific">Rhizobium hidalgonense</name>
    <dbReference type="NCBI Taxonomy" id="1538159"/>
    <lineage>
        <taxon>Bacteria</taxon>
        <taxon>Pseudomonadati</taxon>
        <taxon>Pseudomonadota</taxon>
        <taxon>Alphaproteobacteria</taxon>
        <taxon>Hyphomicrobiales</taxon>
        <taxon>Rhizobiaceae</taxon>
        <taxon>Rhizobium/Agrobacterium group</taxon>
        <taxon>Rhizobium</taxon>
    </lineage>
</organism>
<dbReference type="EMBL" id="JAVLSF010000260">
    <property type="protein sequence ID" value="MDR9777876.1"/>
    <property type="molecule type" value="Genomic_DNA"/>
</dbReference>
<dbReference type="Proteomes" id="UP001268610">
    <property type="component" value="Unassembled WGS sequence"/>
</dbReference>
<reference evidence="1" key="1">
    <citation type="submission" date="2023-04" db="EMBL/GenBank/DDBJ databases">
        <title>Genomic characterization of faba bean (Vicia faba) microsymbionts in Mexican soils.</title>
        <authorList>
            <person name="Rivera Orduna F.N."/>
            <person name="Guevara-Luna J."/>
            <person name="Yan J."/>
            <person name="Arroyo-Herrera I."/>
            <person name="Li Y."/>
            <person name="Vasquez-Murrieta M.S."/>
            <person name="Wang E.T."/>
        </authorList>
    </citation>
    <scope>NUCLEOTIDE SEQUENCE</scope>
    <source>
        <strain evidence="1">CH26</strain>
    </source>
</reference>
<feature type="non-terminal residue" evidence="1">
    <location>
        <position position="125"/>
    </location>
</feature>
<evidence type="ECO:0000313" key="1">
    <source>
        <dbReference type="EMBL" id="MDR9777876.1"/>
    </source>
</evidence>
<gene>
    <name evidence="1" type="ORF">RJJ65_35675</name>
</gene>
<proteinExistence type="predicted"/>
<name>A0AAJ2GZL8_9HYPH</name>
<dbReference type="RefSeq" id="WP_310866042.1">
    <property type="nucleotide sequence ID" value="NZ_JAVLSF010000260.1"/>
</dbReference>
<accession>A0AAJ2GZL8</accession>
<comment type="caution">
    <text evidence="1">The sequence shown here is derived from an EMBL/GenBank/DDBJ whole genome shotgun (WGS) entry which is preliminary data.</text>
</comment>
<evidence type="ECO:0000313" key="2">
    <source>
        <dbReference type="Proteomes" id="UP001268610"/>
    </source>
</evidence>
<sequence length="125" mass="14059">MTYLDEVLNVFVDDVSSKLNIDLSWTLEQRSEKLLQSSQQYREELQGVLNTKSGGHNKNPNRQGNLFEVRDVFVNNVEQAFANSNVKYATADYLYELKKQGVELTDSIASAANYNDSATDVVAFA</sequence>
<dbReference type="AlphaFoldDB" id="A0AAJ2GZL8"/>
<protein>
    <submittedName>
        <fullName evidence="1">Uncharacterized protein</fullName>
    </submittedName>
</protein>